<reference evidence="1" key="1">
    <citation type="submission" date="2023-03" db="EMBL/GenBank/DDBJ databases">
        <authorList>
            <person name="Pothier F. J."/>
        </authorList>
    </citation>
    <scope>NUCLEOTIDE SEQUENCE</scope>
    <source>
        <strain evidence="1">DAPP-PG 215</strain>
    </source>
</reference>
<dbReference type="Proteomes" id="UP001177000">
    <property type="component" value="Chromosome"/>
</dbReference>
<gene>
    <name evidence="1" type="ORF">DAPPPG215_25310</name>
</gene>
<dbReference type="AlphaFoldDB" id="A0AAV1BS81"/>
<name>A0AAV1BS81_PSEUB</name>
<evidence type="ECO:0000313" key="2">
    <source>
        <dbReference type="Proteomes" id="UP001177000"/>
    </source>
</evidence>
<proteinExistence type="predicted"/>
<accession>A0AAV1BS81</accession>
<organism evidence="1 2">
    <name type="scientific">Pseudomonas syringae pv. tomato</name>
    <dbReference type="NCBI Taxonomy" id="323"/>
    <lineage>
        <taxon>Bacteria</taxon>
        <taxon>Pseudomonadati</taxon>
        <taxon>Pseudomonadota</taxon>
        <taxon>Gammaproteobacteria</taxon>
        <taxon>Pseudomonadales</taxon>
        <taxon>Pseudomonadaceae</taxon>
        <taxon>Pseudomonas</taxon>
    </lineage>
</organism>
<protein>
    <submittedName>
        <fullName evidence="1">Uncharacterized protein</fullName>
    </submittedName>
</protein>
<sequence>MVRVSKNLECICTFLQIEIFPSEGHSRLKLPLLSRIERLVTCSKTSERAIESLVSALEELTFSSRD</sequence>
<evidence type="ECO:0000313" key="1">
    <source>
        <dbReference type="EMBL" id="CAI8974808.1"/>
    </source>
</evidence>
<dbReference type="EMBL" id="OX458335">
    <property type="protein sequence ID" value="CAI8974808.1"/>
    <property type="molecule type" value="Genomic_DNA"/>
</dbReference>